<organism evidence="1 2">
    <name type="scientific">Thelephora ganbajun</name>
    <name type="common">Ganba fungus</name>
    <dbReference type="NCBI Taxonomy" id="370292"/>
    <lineage>
        <taxon>Eukaryota</taxon>
        <taxon>Fungi</taxon>
        <taxon>Dikarya</taxon>
        <taxon>Basidiomycota</taxon>
        <taxon>Agaricomycotina</taxon>
        <taxon>Agaricomycetes</taxon>
        <taxon>Thelephorales</taxon>
        <taxon>Thelephoraceae</taxon>
        <taxon>Thelephora</taxon>
    </lineage>
</organism>
<proteinExistence type="predicted"/>
<dbReference type="EMBL" id="MU118335">
    <property type="protein sequence ID" value="KAF9642867.1"/>
    <property type="molecule type" value="Genomic_DNA"/>
</dbReference>
<reference evidence="1" key="2">
    <citation type="journal article" date="2020" name="Nat. Commun.">
        <title>Large-scale genome sequencing of mycorrhizal fungi provides insights into the early evolution of symbiotic traits.</title>
        <authorList>
            <person name="Miyauchi S."/>
            <person name="Kiss E."/>
            <person name="Kuo A."/>
            <person name="Drula E."/>
            <person name="Kohler A."/>
            <person name="Sanchez-Garcia M."/>
            <person name="Morin E."/>
            <person name="Andreopoulos B."/>
            <person name="Barry K.W."/>
            <person name="Bonito G."/>
            <person name="Buee M."/>
            <person name="Carver A."/>
            <person name="Chen C."/>
            <person name="Cichocki N."/>
            <person name="Clum A."/>
            <person name="Culley D."/>
            <person name="Crous P.W."/>
            <person name="Fauchery L."/>
            <person name="Girlanda M."/>
            <person name="Hayes R.D."/>
            <person name="Keri Z."/>
            <person name="LaButti K."/>
            <person name="Lipzen A."/>
            <person name="Lombard V."/>
            <person name="Magnuson J."/>
            <person name="Maillard F."/>
            <person name="Murat C."/>
            <person name="Nolan M."/>
            <person name="Ohm R.A."/>
            <person name="Pangilinan J."/>
            <person name="Pereira M.F."/>
            <person name="Perotto S."/>
            <person name="Peter M."/>
            <person name="Pfister S."/>
            <person name="Riley R."/>
            <person name="Sitrit Y."/>
            <person name="Stielow J.B."/>
            <person name="Szollosi G."/>
            <person name="Zifcakova L."/>
            <person name="Stursova M."/>
            <person name="Spatafora J.W."/>
            <person name="Tedersoo L."/>
            <person name="Vaario L.M."/>
            <person name="Yamada A."/>
            <person name="Yan M."/>
            <person name="Wang P."/>
            <person name="Xu J."/>
            <person name="Bruns T."/>
            <person name="Baldrian P."/>
            <person name="Vilgalys R."/>
            <person name="Dunand C."/>
            <person name="Henrissat B."/>
            <person name="Grigoriev I.V."/>
            <person name="Hibbett D."/>
            <person name="Nagy L.G."/>
            <person name="Martin F.M."/>
        </authorList>
    </citation>
    <scope>NUCLEOTIDE SEQUENCE</scope>
    <source>
        <strain evidence="1">P2</strain>
    </source>
</reference>
<accession>A0ACB6YZZ5</accession>
<evidence type="ECO:0000313" key="2">
    <source>
        <dbReference type="Proteomes" id="UP000886501"/>
    </source>
</evidence>
<keyword evidence="2" id="KW-1185">Reference proteome</keyword>
<comment type="caution">
    <text evidence="1">The sequence shown here is derived from an EMBL/GenBank/DDBJ whole genome shotgun (WGS) entry which is preliminary data.</text>
</comment>
<name>A0ACB6YZZ5_THEGA</name>
<gene>
    <name evidence="1" type="ORF">BDM02DRAFT_3192562</name>
</gene>
<protein>
    <submittedName>
        <fullName evidence="1">Uncharacterized protein</fullName>
    </submittedName>
</protein>
<sequence>MPCRVFQSYGSFNDQVWQQCISSLRNIDENRRSRMMYDDEHVLCELIERGLVDLSSSEDVAICSIIRYTAVVGERLWSLLESQQAMVLFGGPAPGVAPVYLPTQVRSAPPPEDDPSMHVVNAFNVIVTSILSISKKDPRIKIGNVSTVCDGKYRDFDKALVSKAVVDNPNVLSQTPISPSISPAPISTSTLSNLVLSTPFSDGPQGLLLA</sequence>
<dbReference type="Proteomes" id="UP000886501">
    <property type="component" value="Unassembled WGS sequence"/>
</dbReference>
<reference evidence="1" key="1">
    <citation type="submission" date="2019-10" db="EMBL/GenBank/DDBJ databases">
        <authorList>
            <consortium name="DOE Joint Genome Institute"/>
            <person name="Kuo A."/>
            <person name="Miyauchi S."/>
            <person name="Kiss E."/>
            <person name="Drula E."/>
            <person name="Kohler A."/>
            <person name="Sanchez-Garcia M."/>
            <person name="Andreopoulos B."/>
            <person name="Barry K.W."/>
            <person name="Bonito G."/>
            <person name="Buee M."/>
            <person name="Carver A."/>
            <person name="Chen C."/>
            <person name="Cichocki N."/>
            <person name="Clum A."/>
            <person name="Culley D."/>
            <person name="Crous P.W."/>
            <person name="Fauchery L."/>
            <person name="Girlanda M."/>
            <person name="Hayes R."/>
            <person name="Keri Z."/>
            <person name="Labutti K."/>
            <person name="Lipzen A."/>
            <person name="Lombard V."/>
            <person name="Magnuson J."/>
            <person name="Maillard F."/>
            <person name="Morin E."/>
            <person name="Murat C."/>
            <person name="Nolan M."/>
            <person name="Ohm R."/>
            <person name="Pangilinan J."/>
            <person name="Pereira M."/>
            <person name="Perotto S."/>
            <person name="Peter M."/>
            <person name="Riley R."/>
            <person name="Sitrit Y."/>
            <person name="Stielow B."/>
            <person name="Szollosi G."/>
            <person name="Zifcakova L."/>
            <person name="Stursova M."/>
            <person name="Spatafora J.W."/>
            <person name="Tedersoo L."/>
            <person name="Vaario L.-M."/>
            <person name="Yamada A."/>
            <person name="Yan M."/>
            <person name="Wang P."/>
            <person name="Xu J."/>
            <person name="Bruns T."/>
            <person name="Baldrian P."/>
            <person name="Vilgalys R."/>
            <person name="Henrissat B."/>
            <person name="Grigoriev I.V."/>
            <person name="Hibbett D."/>
            <person name="Nagy L.G."/>
            <person name="Martin F.M."/>
        </authorList>
    </citation>
    <scope>NUCLEOTIDE SEQUENCE</scope>
    <source>
        <strain evidence="1">P2</strain>
    </source>
</reference>
<evidence type="ECO:0000313" key="1">
    <source>
        <dbReference type="EMBL" id="KAF9642867.1"/>
    </source>
</evidence>